<gene>
    <name evidence="2" type="ORF">CB5_LOCUS19581</name>
</gene>
<proteinExistence type="predicted"/>
<reference evidence="2" key="1">
    <citation type="submission" date="2020-07" db="EMBL/GenBank/DDBJ databases">
        <authorList>
            <person name="Lin J."/>
        </authorList>
    </citation>
    <scope>NUCLEOTIDE SEQUENCE</scope>
</reference>
<evidence type="ECO:0000256" key="1">
    <source>
        <dbReference type="SAM" id="Phobius"/>
    </source>
</evidence>
<sequence>MSKMHCTTIEATAPEKFAPFESSDVRELKEQLATLVGVVERQSNVALLQAEALRRQDEGIRRISMLAWWCILLWSVIAHWELLFNSSHALFVVDFTEPSTAGKARVPGEGSTAS</sequence>
<name>A0A6V7Q031_ANACO</name>
<protein>
    <submittedName>
        <fullName evidence="2">Uncharacterized protein</fullName>
    </submittedName>
</protein>
<keyword evidence="1" id="KW-0812">Transmembrane</keyword>
<keyword evidence="1" id="KW-1133">Transmembrane helix</keyword>
<keyword evidence="1" id="KW-0472">Membrane</keyword>
<feature type="transmembrane region" description="Helical" evidence="1">
    <location>
        <begin position="63"/>
        <end position="80"/>
    </location>
</feature>
<dbReference type="EMBL" id="LR862131">
    <property type="protein sequence ID" value="CAD1836370.1"/>
    <property type="molecule type" value="Genomic_DNA"/>
</dbReference>
<evidence type="ECO:0000313" key="2">
    <source>
        <dbReference type="EMBL" id="CAD1836370.1"/>
    </source>
</evidence>
<accession>A0A6V7Q031</accession>
<dbReference type="AlphaFoldDB" id="A0A6V7Q031"/>
<organism evidence="2">
    <name type="scientific">Ananas comosus var. bracteatus</name>
    <name type="common">red pineapple</name>
    <dbReference type="NCBI Taxonomy" id="296719"/>
    <lineage>
        <taxon>Eukaryota</taxon>
        <taxon>Viridiplantae</taxon>
        <taxon>Streptophyta</taxon>
        <taxon>Embryophyta</taxon>
        <taxon>Tracheophyta</taxon>
        <taxon>Spermatophyta</taxon>
        <taxon>Magnoliopsida</taxon>
        <taxon>Liliopsida</taxon>
        <taxon>Poales</taxon>
        <taxon>Bromeliaceae</taxon>
        <taxon>Bromelioideae</taxon>
        <taxon>Ananas</taxon>
    </lineage>
</organism>